<reference evidence="5" key="1">
    <citation type="submission" date="2018-12" db="EMBL/GenBank/DDBJ databases">
        <authorList>
            <person name="Syme R.A."/>
            <person name="Farfan-Caceres L."/>
            <person name="Lichtenzveig J."/>
        </authorList>
    </citation>
    <scope>NUCLEOTIDE SEQUENCE</scope>
    <source>
        <strain evidence="5">Al4</strain>
    </source>
</reference>
<organism evidence="5 6">
    <name type="scientific">Ascochyta lentis</name>
    <dbReference type="NCBI Taxonomy" id="205686"/>
    <lineage>
        <taxon>Eukaryota</taxon>
        <taxon>Fungi</taxon>
        <taxon>Dikarya</taxon>
        <taxon>Ascomycota</taxon>
        <taxon>Pezizomycotina</taxon>
        <taxon>Dothideomycetes</taxon>
        <taxon>Pleosporomycetidae</taxon>
        <taxon>Pleosporales</taxon>
        <taxon>Pleosporineae</taxon>
        <taxon>Didymellaceae</taxon>
        <taxon>Ascochyta</taxon>
    </lineage>
</organism>
<dbReference type="OrthoDB" id="1919336at2759"/>
<dbReference type="PANTHER" id="PTHR47424:SF3">
    <property type="entry name" value="REGULATORY PROTEIN GAL4"/>
    <property type="match status" value="1"/>
</dbReference>
<keyword evidence="3" id="KW-0804">Transcription</keyword>
<evidence type="ECO:0000256" key="4">
    <source>
        <dbReference type="ARBA" id="ARBA00023242"/>
    </source>
</evidence>
<proteinExistence type="predicted"/>
<accession>A0A8H7JEV5</accession>
<comment type="caution">
    <text evidence="5">The sequence shown here is derived from an EMBL/GenBank/DDBJ whole genome shotgun (WGS) entry which is preliminary data.</text>
</comment>
<dbReference type="CDD" id="cd12148">
    <property type="entry name" value="fungal_TF_MHR"/>
    <property type="match status" value="1"/>
</dbReference>
<evidence type="ECO:0000256" key="1">
    <source>
        <dbReference type="ARBA" id="ARBA00023015"/>
    </source>
</evidence>
<keyword evidence="2" id="KW-0238">DNA-binding</keyword>
<dbReference type="EMBL" id="RZGK01000002">
    <property type="protein sequence ID" value="KAF9701471.1"/>
    <property type="molecule type" value="Genomic_DNA"/>
</dbReference>
<reference evidence="5" key="2">
    <citation type="submission" date="2020-09" db="EMBL/GenBank/DDBJ databases">
        <title>Reference genome assembly for Australian Ascochyta lentis isolate Al4.</title>
        <authorList>
            <person name="Lee R.C."/>
            <person name="Farfan-Caceres L.M."/>
            <person name="Debler J.W."/>
            <person name="Williams A.H."/>
            <person name="Henares B.M."/>
        </authorList>
    </citation>
    <scope>NUCLEOTIDE SEQUENCE</scope>
    <source>
        <strain evidence="5">Al4</strain>
    </source>
</reference>
<keyword evidence="6" id="KW-1185">Reference proteome</keyword>
<dbReference type="Proteomes" id="UP000651452">
    <property type="component" value="Unassembled WGS sequence"/>
</dbReference>
<protein>
    <recommendedName>
        <fullName evidence="7">Transcription factor domain-containing protein</fullName>
    </recommendedName>
</protein>
<evidence type="ECO:0008006" key="7">
    <source>
        <dbReference type="Google" id="ProtNLM"/>
    </source>
</evidence>
<evidence type="ECO:0000313" key="5">
    <source>
        <dbReference type="EMBL" id="KAF9701471.1"/>
    </source>
</evidence>
<dbReference type="PANTHER" id="PTHR47424">
    <property type="entry name" value="REGULATORY PROTEIN GAL4"/>
    <property type="match status" value="1"/>
</dbReference>
<name>A0A8H7JEV5_9PLEO</name>
<keyword evidence="1" id="KW-0805">Transcription regulation</keyword>
<evidence type="ECO:0000256" key="3">
    <source>
        <dbReference type="ARBA" id="ARBA00023163"/>
    </source>
</evidence>
<gene>
    <name evidence="5" type="ORF">EKO04_001016</name>
</gene>
<dbReference type="AlphaFoldDB" id="A0A8H7JEV5"/>
<evidence type="ECO:0000256" key="2">
    <source>
        <dbReference type="ARBA" id="ARBA00023125"/>
    </source>
</evidence>
<evidence type="ECO:0000313" key="6">
    <source>
        <dbReference type="Proteomes" id="UP000651452"/>
    </source>
</evidence>
<dbReference type="GO" id="GO:0003677">
    <property type="term" value="F:DNA binding"/>
    <property type="evidence" value="ECO:0007669"/>
    <property type="project" value="UniProtKB-KW"/>
</dbReference>
<sequence length="545" mass="60377">MELLWHIQHGTDTDAQTIFSRLREGDDPSAILGPLGTKAQRENASTESAAVPHSRPLHTHTKQHIDLATSDKLIGHPDLSDSATLSATLRSQGDVLTEAFSIFLKCTSSIFHVYTQEEVDALLSKSLETDTQTPLSTLCEVCAVAAVGSRFSRSRISPELGEYYSSVTKQLLDECIEKTPLQAVKVCALLAMCNIINKATAAFAYVELGLGVARIKGLLERTPHAHMDHSIWLESKKVVKSLLACRGWLQATLSYIPETEPPVRLEDVDGGDQCCLDCEDQTLYQTQVARLTVIKAGIFQQMRSIEFSKESSEAIRLSLSQWLDQVPEHIRLENLGKPTVSPEAHISGLYLHSFYLGSRMLVYRWILSWIIQIRQEGIVPPPETKNESSRCADEGLIAAKESVVTLWNIYEGGGAVRHCWLCIFQAYLSCCIILHDVLQRALHGQSTAHLDNLELASRSLEVLAWTGQLDATAKQYHASLSPIYALATSLSVQVGESSPNPANEHVHFRVTNGTSPLHDAARKLSQMLYVALKPEQERERTVSVY</sequence>
<keyword evidence="4" id="KW-0539">Nucleus</keyword>
<dbReference type="InterPro" id="IPR051127">
    <property type="entry name" value="Fungal_SecMet_Regulators"/>
</dbReference>